<proteinExistence type="predicted"/>
<evidence type="ECO:0000256" key="5">
    <source>
        <dbReference type="ARBA" id="ARBA00022448"/>
    </source>
</evidence>
<evidence type="ECO:0000313" key="20">
    <source>
        <dbReference type="EMBL" id="GGW64267.1"/>
    </source>
</evidence>
<dbReference type="SUPFAM" id="SSF55874">
    <property type="entry name" value="ATPase domain of HSP90 chaperone/DNA topoisomerase II/histidine kinase"/>
    <property type="match status" value="1"/>
</dbReference>
<keyword evidence="14 18" id="KW-1133">Transmembrane helix</keyword>
<dbReference type="RefSeq" id="WP_189483101.1">
    <property type="nucleotide sequence ID" value="NZ_BMYR01000008.1"/>
</dbReference>
<dbReference type="InterPro" id="IPR003661">
    <property type="entry name" value="HisK_dim/P_dom"/>
</dbReference>
<dbReference type="InterPro" id="IPR050351">
    <property type="entry name" value="BphY/WalK/GraS-like"/>
</dbReference>
<keyword evidence="9" id="KW-0808">Transferase</keyword>
<evidence type="ECO:0000256" key="17">
    <source>
        <dbReference type="ARBA" id="ARBA00025207"/>
    </source>
</evidence>
<dbReference type="InterPro" id="IPR003594">
    <property type="entry name" value="HATPase_dom"/>
</dbReference>
<dbReference type="InterPro" id="IPR036890">
    <property type="entry name" value="HATPase_C_sf"/>
</dbReference>
<dbReference type="PANTHER" id="PTHR45453">
    <property type="entry name" value="PHOSPHATE REGULON SENSOR PROTEIN PHOR"/>
    <property type="match status" value="1"/>
</dbReference>
<evidence type="ECO:0000256" key="1">
    <source>
        <dbReference type="ARBA" id="ARBA00000085"/>
    </source>
</evidence>
<comment type="function">
    <text evidence="17">Member of the two-component regulatory system PhoR/PhoB involved in the phosphate regulon genes expression. PhoR may function as a membrane-associated protein kinase that phosphorylates PhoB in response to environmental signals.</text>
</comment>
<dbReference type="Pfam" id="PF00512">
    <property type="entry name" value="HisKA"/>
    <property type="match status" value="1"/>
</dbReference>
<evidence type="ECO:0000256" key="4">
    <source>
        <dbReference type="ARBA" id="ARBA00019665"/>
    </source>
</evidence>
<feature type="domain" description="Histidine kinase" evidence="19">
    <location>
        <begin position="212"/>
        <end position="429"/>
    </location>
</feature>
<dbReference type="SMART" id="SM00388">
    <property type="entry name" value="HisKA"/>
    <property type="match status" value="1"/>
</dbReference>
<dbReference type="Proteomes" id="UP000634667">
    <property type="component" value="Unassembled WGS sequence"/>
</dbReference>
<evidence type="ECO:0000259" key="19">
    <source>
        <dbReference type="PROSITE" id="PS50109"/>
    </source>
</evidence>
<evidence type="ECO:0000256" key="9">
    <source>
        <dbReference type="ARBA" id="ARBA00022679"/>
    </source>
</evidence>
<protein>
    <recommendedName>
        <fullName evidence="4">Phosphate regulon sensor protein PhoR</fullName>
        <ecNumber evidence="3">2.7.13.3</ecNumber>
    </recommendedName>
</protein>
<keyword evidence="21" id="KW-1185">Reference proteome</keyword>
<evidence type="ECO:0000256" key="14">
    <source>
        <dbReference type="ARBA" id="ARBA00022989"/>
    </source>
</evidence>
<keyword evidence="6" id="KW-1003">Cell membrane</keyword>
<organism evidence="20 21">
    <name type="scientific">Alishewanella tabrizica</name>
    <dbReference type="NCBI Taxonomy" id="671278"/>
    <lineage>
        <taxon>Bacteria</taxon>
        <taxon>Pseudomonadati</taxon>
        <taxon>Pseudomonadota</taxon>
        <taxon>Gammaproteobacteria</taxon>
        <taxon>Alteromonadales</taxon>
        <taxon>Alteromonadaceae</taxon>
        <taxon>Alishewanella</taxon>
    </lineage>
</organism>
<reference evidence="21" key="1">
    <citation type="journal article" date="2019" name="Int. J. Syst. Evol. Microbiol.">
        <title>The Global Catalogue of Microorganisms (GCM) 10K type strain sequencing project: providing services to taxonomists for standard genome sequencing and annotation.</title>
        <authorList>
            <consortium name="The Broad Institute Genomics Platform"/>
            <consortium name="The Broad Institute Genome Sequencing Center for Infectious Disease"/>
            <person name="Wu L."/>
            <person name="Ma J."/>
        </authorList>
    </citation>
    <scope>NUCLEOTIDE SEQUENCE [LARGE SCALE GENOMIC DNA]</scope>
    <source>
        <strain evidence="21">KCTC 23723</strain>
    </source>
</reference>
<evidence type="ECO:0000256" key="8">
    <source>
        <dbReference type="ARBA" id="ARBA00022592"/>
    </source>
</evidence>
<dbReference type="InterPro" id="IPR005467">
    <property type="entry name" value="His_kinase_dom"/>
</dbReference>
<evidence type="ECO:0000256" key="16">
    <source>
        <dbReference type="ARBA" id="ARBA00023136"/>
    </source>
</evidence>
<dbReference type="Pfam" id="PF02518">
    <property type="entry name" value="HATPase_c"/>
    <property type="match status" value="1"/>
</dbReference>
<evidence type="ECO:0000313" key="21">
    <source>
        <dbReference type="Proteomes" id="UP000634667"/>
    </source>
</evidence>
<dbReference type="InterPro" id="IPR021766">
    <property type="entry name" value="PhoR_N"/>
</dbReference>
<comment type="catalytic activity">
    <reaction evidence="1">
        <text>ATP + protein L-histidine = ADP + protein N-phospho-L-histidine.</text>
        <dbReference type="EC" id="2.7.13.3"/>
    </reaction>
</comment>
<sequence length="445" mass="51298">MRVLLSKKNLLLRVLPLYCLAAIIGWMFGQALLFLCLLSFGHLWWQYKHIFLLDKWLWRDRKLTPPAGDGSWQQIFDGIYFQQRRERRKRKELRTLVRRFRDGAEALPEAVVVLSEDWSIIWCNKLAQLLVGLRWPSDEGQRIDNLIRSPEFHQYLKLQSFQQPLEVMSPTSSSVMLECKIMPYGKAQFLLIVRDITQLKQLEQIRKDFVANVSHELRTPLTVLQGYLEVMDVDSQPAHAIWQKAHPVMLEQTRRMDALVQQLLTLSRIEAAARVQFEQEVDVPAMLKLIEQEAETLNRDKQHTLVFDIDMTLTVTGAQDELRSAFSNLVTNAIKYTPAAGSIKVSWQREHQRAVFTVQDNGEGIAAHHVKRLTERFYRVDQARARNTGGTGLGLAIVKHVLSRHNSQLMIFSEPGHGSTFSFAIPPELVLSAQTPKKRAKFKVK</sequence>
<keyword evidence="16 18" id="KW-0472">Membrane</keyword>
<dbReference type="Pfam" id="PF11808">
    <property type="entry name" value="PhoR"/>
    <property type="match status" value="1"/>
</dbReference>
<evidence type="ECO:0000256" key="10">
    <source>
        <dbReference type="ARBA" id="ARBA00022692"/>
    </source>
</evidence>
<dbReference type="SMART" id="SM00387">
    <property type="entry name" value="HATPase_c"/>
    <property type="match status" value="1"/>
</dbReference>
<evidence type="ECO:0000256" key="11">
    <source>
        <dbReference type="ARBA" id="ARBA00022741"/>
    </source>
</evidence>
<dbReference type="SMART" id="SM00091">
    <property type="entry name" value="PAS"/>
    <property type="match status" value="1"/>
</dbReference>
<dbReference type="PANTHER" id="PTHR45453:SF1">
    <property type="entry name" value="PHOSPHATE REGULON SENSOR PROTEIN PHOR"/>
    <property type="match status" value="1"/>
</dbReference>
<dbReference type="EC" id="2.7.13.3" evidence="3"/>
<evidence type="ECO:0000256" key="18">
    <source>
        <dbReference type="SAM" id="Phobius"/>
    </source>
</evidence>
<dbReference type="EMBL" id="BMYR01000008">
    <property type="protein sequence ID" value="GGW64267.1"/>
    <property type="molecule type" value="Genomic_DNA"/>
</dbReference>
<keyword evidence="10 18" id="KW-0812">Transmembrane</keyword>
<keyword evidence="5" id="KW-0813">Transport</keyword>
<gene>
    <name evidence="20" type="primary">phoR</name>
    <name evidence="20" type="ORF">GCM10008111_20190</name>
</gene>
<dbReference type="PROSITE" id="PS50109">
    <property type="entry name" value="HIS_KIN"/>
    <property type="match status" value="1"/>
</dbReference>
<comment type="subcellular location">
    <subcellularLocation>
        <location evidence="2">Cell membrane</location>
    </subcellularLocation>
</comment>
<dbReference type="InterPro" id="IPR036097">
    <property type="entry name" value="HisK_dim/P_sf"/>
</dbReference>
<dbReference type="InterPro" id="IPR000014">
    <property type="entry name" value="PAS"/>
</dbReference>
<dbReference type="InterPro" id="IPR035965">
    <property type="entry name" value="PAS-like_dom_sf"/>
</dbReference>
<evidence type="ECO:0000256" key="13">
    <source>
        <dbReference type="ARBA" id="ARBA00022840"/>
    </source>
</evidence>
<dbReference type="Gene3D" id="3.30.565.10">
    <property type="entry name" value="Histidine kinase-like ATPase, C-terminal domain"/>
    <property type="match status" value="1"/>
</dbReference>
<feature type="transmembrane region" description="Helical" evidence="18">
    <location>
        <begin position="12"/>
        <end position="45"/>
    </location>
</feature>
<keyword evidence="15" id="KW-0902">Two-component regulatory system</keyword>
<name>A0ABQ2WPL6_9ALTE</name>
<dbReference type="NCBIfam" id="TIGR02966">
    <property type="entry name" value="phoR_proteo"/>
    <property type="match status" value="1"/>
</dbReference>
<dbReference type="SUPFAM" id="SSF55785">
    <property type="entry name" value="PYP-like sensor domain (PAS domain)"/>
    <property type="match status" value="1"/>
</dbReference>
<dbReference type="SUPFAM" id="SSF47384">
    <property type="entry name" value="Homodimeric domain of signal transducing histidine kinase"/>
    <property type="match status" value="1"/>
</dbReference>
<dbReference type="InterPro" id="IPR004358">
    <property type="entry name" value="Sig_transdc_His_kin-like_C"/>
</dbReference>
<keyword evidence="8" id="KW-0592">Phosphate transport</keyword>
<evidence type="ECO:0000256" key="2">
    <source>
        <dbReference type="ARBA" id="ARBA00004236"/>
    </source>
</evidence>
<keyword evidence="11" id="KW-0547">Nucleotide-binding</keyword>
<evidence type="ECO:0000256" key="3">
    <source>
        <dbReference type="ARBA" id="ARBA00012438"/>
    </source>
</evidence>
<dbReference type="PRINTS" id="PR00344">
    <property type="entry name" value="BCTRLSENSOR"/>
</dbReference>
<accession>A0ABQ2WPL6</accession>
<keyword evidence="7" id="KW-0597">Phosphoprotein</keyword>
<dbReference type="NCBIfam" id="NF008235">
    <property type="entry name" value="PRK11006.1"/>
    <property type="match status" value="1"/>
</dbReference>
<dbReference type="Gene3D" id="1.10.287.130">
    <property type="match status" value="1"/>
</dbReference>
<keyword evidence="13" id="KW-0067">ATP-binding</keyword>
<dbReference type="InterPro" id="IPR014310">
    <property type="entry name" value="Sig_transdc_His_kinase_PhoR"/>
</dbReference>
<evidence type="ECO:0000256" key="12">
    <source>
        <dbReference type="ARBA" id="ARBA00022777"/>
    </source>
</evidence>
<dbReference type="CDD" id="cd00082">
    <property type="entry name" value="HisKA"/>
    <property type="match status" value="1"/>
</dbReference>
<comment type="caution">
    <text evidence="20">The sequence shown here is derived from an EMBL/GenBank/DDBJ whole genome shotgun (WGS) entry which is preliminary data.</text>
</comment>
<dbReference type="GO" id="GO:0016301">
    <property type="term" value="F:kinase activity"/>
    <property type="evidence" value="ECO:0007669"/>
    <property type="project" value="UniProtKB-KW"/>
</dbReference>
<evidence type="ECO:0000256" key="6">
    <source>
        <dbReference type="ARBA" id="ARBA00022475"/>
    </source>
</evidence>
<evidence type="ECO:0000256" key="7">
    <source>
        <dbReference type="ARBA" id="ARBA00022553"/>
    </source>
</evidence>
<dbReference type="Gene3D" id="3.30.450.20">
    <property type="entry name" value="PAS domain"/>
    <property type="match status" value="1"/>
</dbReference>
<keyword evidence="12 20" id="KW-0418">Kinase</keyword>
<evidence type="ECO:0000256" key="15">
    <source>
        <dbReference type="ARBA" id="ARBA00023012"/>
    </source>
</evidence>